<sequence>MRGGTAAAEEDVEADNGVWEKAIMSYVVGNTPPIGVVERSIDDEEVVLFKGTNSMLNRPVIIKPWASDFNFKEEVLRTIPLWVKLPNFPLNCWTATTLGKIGSGLDEREDQASRPLGVGVGGWVGHVYKEENLLVEKPKV</sequence>
<dbReference type="PANTHER" id="PTHR33233:SF17">
    <property type="entry name" value="DUF4283 DOMAIN-CONTAINING PROTEIN"/>
    <property type="match status" value="1"/>
</dbReference>
<evidence type="ECO:0008006" key="3">
    <source>
        <dbReference type="Google" id="ProtNLM"/>
    </source>
</evidence>
<dbReference type="Proteomes" id="UP000826656">
    <property type="component" value="Unassembled WGS sequence"/>
</dbReference>
<gene>
    <name evidence="1" type="ORF">KY290_011763</name>
</gene>
<proteinExistence type="predicted"/>
<organism evidence="1 2">
    <name type="scientific">Solanum tuberosum</name>
    <name type="common">Potato</name>
    <dbReference type="NCBI Taxonomy" id="4113"/>
    <lineage>
        <taxon>Eukaryota</taxon>
        <taxon>Viridiplantae</taxon>
        <taxon>Streptophyta</taxon>
        <taxon>Embryophyta</taxon>
        <taxon>Tracheophyta</taxon>
        <taxon>Spermatophyta</taxon>
        <taxon>Magnoliopsida</taxon>
        <taxon>eudicotyledons</taxon>
        <taxon>Gunneridae</taxon>
        <taxon>Pentapetalae</taxon>
        <taxon>asterids</taxon>
        <taxon>lamiids</taxon>
        <taxon>Solanales</taxon>
        <taxon>Solanaceae</taxon>
        <taxon>Solanoideae</taxon>
        <taxon>Solaneae</taxon>
        <taxon>Solanum</taxon>
    </lineage>
</organism>
<accession>A0ABQ7W1L6</accession>
<comment type="caution">
    <text evidence="1">The sequence shown here is derived from an EMBL/GenBank/DDBJ whole genome shotgun (WGS) entry which is preliminary data.</text>
</comment>
<evidence type="ECO:0000313" key="2">
    <source>
        <dbReference type="Proteomes" id="UP000826656"/>
    </source>
</evidence>
<dbReference type="PANTHER" id="PTHR33233">
    <property type="entry name" value="ENDONUCLEASE/EXONUCLEASE/PHOSPHATASE"/>
    <property type="match status" value="1"/>
</dbReference>
<evidence type="ECO:0000313" key="1">
    <source>
        <dbReference type="EMBL" id="KAH0774626.1"/>
    </source>
</evidence>
<keyword evidence="2" id="KW-1185">Reference proteome</keyword>
<name>A0ABQ7W1L6_SOLTU</name>
<protein>
    <recommendedName>
        <fullName evidence="3">DUF4283 domain-containing protein</fullName>
    </recommendedName>
</protein>
<dbReference type="EMBL" id="JAIVGD010000005">
    <property type="protein sequence ID" value="KAH0774626.1"/>
    <property type="molecule type" value="Genomic_DNA"/>
</dbReference>
<reference evidence="1 2" key="1">
    <citation type="journal article" date="2021" name="bioRxiv">
        <title>Chromosome-scale and haplotype-resolved genome assembly of a tetraploid potato cultivar.</title>
        <authorList>
            <person name="Sun H."/>
            <person name="Jiao W.-B."/>
            <person name="Krause K."/>
            <person name="Campoy J.A."/>
            <person name="Goel M."/>
            <person name="Folz-Donahue K."/>
            <person name="Kukat C."/>
            <person name="Huettel B."/>
            <person name="Schneeberger K."/>
        </authorList>
    </citation>
    <scope>NUCLEOTIDE SEQUENCE [LARGE SCALE GENOMIC DNA]</scope>
    <source>
        <strain evidence="1">SolTubOtavaFocal</strain>
        <tissue evidence="1">Leaves</tissue>
    </source>
</reference>